<evidence type="ECO:0000256" key="1">
    <source>
        <dbReference type="SAM" id="MobiDB-lite"/>
    </source>
</evidence>
<accession>A0A3N6Q1J6</accession>
<comment type="caution">
    <text evidence="2">The sequence shown here is derived from an EMBL/GenBank/DDBJ whole genome shotgun (WGS) entry which is preliminary data.</text>
</comment>
<feature type="compositionally biased region" description="Basic and acidic residues" evidence="1">
    <location>
        <begin position="1"/>
        <end position="12"/>
    </location>
</feature>
<proteinExistence type="predicted"/>
<evidence type="ECO:0000313" key="3">
    <source>
        <dbReference type="Proteomes" id="UP000712281"/>
    </source>
</evidence>
<protein>
    <recommendedName>
        <fullName evidence="4">Zinc knuckle CX2CX4HX4C domain-containing protein</fullName>
    </recommendedName>
</protein>
<dbReference type="Proteomes" id="UP000712281">
    <property type="component" value="Unassembled WGS sequence"/>
</dbReference>
<dbReference type="OrthoDB" id="1111967at2759"/>
<dbReference type="AlphaFoldDB" id="A0A3N6Q1J6"/>
<feature type="region of interest" description="Disordered" evidence="1">
    <location>
        <begin position="1"/>
        <end position="25"/>
    </location>
</feature>
<evidence type="ECO:0000313" key="2">
    <source>
        <dbReference type="EMBL" id="KAF2577124.1"/>
    </source>
</evidence>
<dbReference type="EMBL" id="QGKW02001660">
    <property type="protein sequence ID" value="KAF2577124.1"/>
    <property type="molecule type" value="Genomic_DNA"/>
</dbReference>
<sequence>MDRRYSRSEKGKGQAPPELPAKRSPGTILAIGQNLGSCVVRNVKEAKIWVEVNGLQPLTMNMEIELPTEDVTEVEFEYIKIEKHCFTCFSLFHEEFDCIHRPLNAPPQKTGSSVSPKALLYNLLRQKKGGMTTCVAIEEQMILDHQSRRLGQVTRKLDEIDPMK</sequence>
<name>A0A3N6Q1J6_BRACR</name>
<evidence type="ECO:0008006" key="4">
    <source>
        <dbReference type="Google" id="ProtNLM"/>
    </source>
</evidence>
<gene>
    <name evidence="2" type="ORF">F2Q68_00002252</name>
</gene>
<organism evidence="2 3">
    <name type="scientific">Brassica cretica</name>
    <name type="common">Mustard</name>
    <dbReference type="NCBI Taxonomy" id="69181"/>
    <lineage>
        <taxon>Eukaryota</taxon>
        <taxon>Viridiplantae</taxon>
        <taxon>Streptophyta</taxon>
        <taxon>Embryophyta</taxon>
        <taxon>Tracheophyta</taxon>
        <taxon>Spermatophyta</taxon>
        <taxon>Magnoliopsida</taxon>
        <taxon>eudicotyledons</taxon>
        <taxon>Gunneridae</taxon>
        <taxon>Pentapetalae</taxon>
        <taxon>rosids</taxon>
        <taxon>malvids</taxon>
        <taxon>Brassicales</taxon>
        <taxon>Brassicaceae</taxon>
        <taxon>Brassiceae</taxon>
        <taxon>Brassica</taxon>
    </lineage>
</organism>
<reference evidence="2" key="1">
    <citation type="submission" date="2019-12" db="EMBL/GenBank/DDBJ databases">
        <title>Genome sequencing and annotation of Brassica cretica.</title>
        <authorList>
            <person name="Studholme D.J."/>
            <person name="Sarris P.F."/>
        </authorList>
    </citation>
    <scope>NUCLEOTIDE SEQUENCE</scope>
    <source>
        <strain evidence="2">PFS-001/15</strain>
        <tissue evidence="2">Leaf</tissue>
    </source>
</reference>